<dbReference type="InterPro" id="IPR015655">
    <property type="entry name" value="PP2C"/>
</dbReference>
<dbReference type="SUPFAM" id="SSF81606">
    <property type="entry name" value="PP2C-like"/>
    <property type="match status" value="1"/>
</dbReference>
<dbReference type="PANTHER" id="PTHR47992">
    <property type="entry name" value="PROTEIN PHOSPHATASE"/>
    <property type="match status" value="1"/>
</dbReference>
<dbReference type="InterPro" id="IPR036457">
    <property type="entry name" value="PPM-type-like_dom_sf"/>
</dbReference>
<comment type="similarity">
    <text evidence="3 12">Belongs to the PP2C family.</text>
</comment>
<organism evidence="15 16">
    <name type="scientific">Carex littledalei</name>
    <dbReference type="NCBI Taxonomy" id="544730"/>
    <lineage>
        <taxon>Eukaryota</taxon>
        <taxon>Viridiplantae</taxon>
        <taxon>Streptophyta</taxon>
        <taxon>Embryophyta</taxon>
        <taxon>Tracheophyta</taxon>
        <taxon>Spermatophyta</taxon>
        <taxon>Magnoliopsida</taxon>
        <taxon>Liliopsida</taxon>
        <taxon>Poales</taxon>
        <taxon>Cyperaceae</taxon>
        <taxon>Cyperoideae</taxon>
        <taxon>Cariceae</taxon>
        <taxon>Carex</taxon>
        <taxon>Carex subgen. Euthyceras</taxon>
    </lineage>
</organism>
<accession>A0A833VG77</accession>
<evidence type="ECO:0000256" key="10">
    <source>
        <dbReference type="ARBA" id="ARBA00047761"/>
    </source>
</evidence>
<evidence type="ECO:0000256" key="12">
    <source>
        <dbReference type="RuleBase" id="RU003465"/>
    </source>
</evidence>
<dbReference type="CDD" id="cd00143">
    <property type="entry name" value="PP2Cc"/>
    <property type="match status" value="1"/>
</dbReference>
<dbReference type="PROSITE" id="PS01032">
    <property type="entry name" value="PPM_1"/>
    <property type="match status" value="1"/>
</dbReference>
<dbReference type="OrthoDB" id="10264738at2759"/>
<comment type="caution">
    <text evidence="15">The sequence shown here is derived from an EMBL/GenBank/DDBJ whole genome shotgun (WGS) entry which is preliminary data.</text>
</comment>
<keyword evidence="6 12" id="KW-0378">Hydrolase</keyword>
<dbReference type="Pfam" id="PF00481">
    <property type="entry name" value="PP2C"/>
    <property type="match status" value="1"/>
</dbReference>
<evidence type="ECO:0000256" key="9">
    <source>
        <dbReference type="ARBA" id="ARBA00023211"/>
    </source>
</evidence>
<keyword evidence="5" id="KW-0479">Metal-binding</keyword>
<dbReference type="Gene3D" id="3.60.40.10">
    <property type="entry name" value="PPM-type phosphatase domain"/>
    <property type="match status" value="1"/>
</dbReference>
<evidence type="ECO:0000313" key="16">
    <source>
        <dbReference type="Proteomes" id="UP000623129"/>
    </source>
</evidence>
<dbReference type="InterPro" id="IPR000222">
    <property type="entry name" value="PP2C_BS"/>
</dbReference>
<evidence type="ECO:0000256" key="1">
    <source>
        <dbReference type="ARBA" id="ARBA00001936"/>
    </source>
</evidence>
<dbReference type="Proteomes" id="UP000623129">
    <property type="component" value="Unassembled WGS sequence"/>
</dbReference>
<feature type="compositionally biased region" description="Polar residues" evidence="13">
    <location>
        <begin position="374"/>
        <end position="388"/>
    </location>
</feature>
<keyword evidence="16" id="KW-1185">Reference proteome</keyword>
<keyword evidence="7" id="KW-0460">Magnesium</keyword>
<comment type="catalytic activity">
    <reaction evidence="10">
        <text>O-phospho-L-seryl-[protein] + H2O = L-seryl-[protein] + phosphate</text>
        <dbReference type="Rhea" id="RHEA:20629"/>
        <dbReference type="Rhea" id="RHEA-COMP:9863"/>
        <dbReference type="Rhea" id="RHEA-COMP:11604"/>
        <dbReference type="ChEBI" id="CHEBI:15377"/>
        <dbReference type="ChEBI" id="CHEBI:29999"/>
        <dbReference type="ChEBI" id="CHEBI:43474"/>
        <dbReference type="ChEBI" id="CHEBI:83421"/>
        <dbReference type="EC" id="3.1.3.16"/>
    </reaction>
</comment>
<feature type="region of interest" description="Disordered" evidence="13">
    <location>
        <begin position="1"/>
        <end position="70"/>
    </location>
</feature>
<dbReference type="EC" id="3.1.3.16" evidence="4"/>
<comment type="cofactor">
    <cofactor evidence="1">
        <name>Mn(2+)</name>
        <dbReference type="ChEBI" id="CHEBI:29035"/>
    </cofactor>
</comment>
<evidence type="ECO:0000256" key="4">
    <source>
        <dbReference type="ARBA" id="ARBA00013081"/>
    </source>
</evidence>
<feature type="region of interest" description="Disordered" evidence="13">
    <location>
        <begin position="358"/>
        <end position="398"/>
    </location>
</feature>
<keyword evidence="9" id="KW-0464">Manganese</keyword>
<evidence type="ECO:0000256" key="7">
    <source>
        <dbReference type="ARBA" id="ARBA00022842"/>
    </source>
</evidence>
<proteinExistence type="inferred from homology"/>
<evidence type="ECO:0000259" key="14">
    <source>
        <dbReference type="PROSITE" id="PS51746"/>
    </source>
</evidence>
<feature type="compositionally biased region" description="Basic and acidic residues" evidence="13">
    <location>
        <begin position="46"/>
        <end position="62"/>
    </location>
</feature>
<dbReference type="PROSITE" id="PS51746">
    <property type="entry name" value="PPM_2"/>
    <property type="match status" value="1"/>
</dbReference>
<dbReference type="GO" id="GO:0004722">
    <property type="term" value="F:protein serine/threonine phosphatase activity"/>
    <property type="evidence" value="ECO:0007669"/>
    <property type="project" value="UniProtKB-EC"/>
</dbReference>
<evidence type="ECO:0000256" key="8">
    <source>
        <dbReference type="ARBA" id="ARBA00022912"/>
    </source>
</evidence>
<evidence type="ECO:0000313" key="15">
    <source>
        <dbReference type="EMBL" id="KAF3322153.1"/>
    </source>
</evidence>
<dbReference type="AlphaFoldDB" id="A0A833VG77"/>
<evidence type="ECO:0000256" key="3">
    <source>
        <dbReference type="ARBA" id="ARBA00006702"/>
    </source>
</evidence>
<keyword evidence="8 12" id="KW-0904">Protein phosphatase</keyword>
<evidence type="ECO:0000256" key="6">
    <source>
        <dbReference type="ARBA" id="ARBA00022801"/>
    </source>
</evidence>
<dbReference type="EMBL" id="SWLB01000025">
    <property type="protein sequence ID" value="KAF3322153.1"/>
    <property type="molecule type" value="Genomic_DNA"/>
</dbReference>
<dbReference type="FunFam" id="3.60.40.10:FF:000291">
    <property type="entry name" value="Protein phosphatase 2C 50"/>
    <property type="match status" value="1"/>
</dbReference>
<feature type="compositionally biased region" description="Basic and acidic residues" evidence="13">
    <location>
        <begin position="9"/>
        <end position="24"/>
    </location>
</feature>
<evidence type="ECO:0000256" key="5">
    <source>
        <dbReference type="ARBA" id="ARBA00022723"/>
    </source>
</evidence>
<feature type="domain" description="PPM-type phosphatase" evidence="14">
    <location>
        <begin position="92"/>
        <end position="427"/>
    </location>
</feature>
<dbReference type="InterPro" id="IPR001932">
    <property type="entry name" value="PPM-type_phosphatase-like_dom"/>
</dbReference>
<reference evidence="15" key="1">
    <citation type="submission" date="2020-01" db="EMBL/GenBank/DDBJ databases">
        <title>Genome sequence of Kobresia littledalei, the first chromosome-level genome in the family Cyperaceae.</title>
        <authorList>
            <person name="Qu G."/>
        </authorList>
    </citation>
    <scope>NUCLEOTIDE SEQUENCE</scope>
    <source>
        <strain evidence="15">C.B.Clarke</strain>
        <tissue evidence="15">Leaf</tissue>
    </source>
</reference>
<comment type="cofactor">
    <cofactor evidence="2">
        <name>Mg(2+)</name>
        <dbReference type="ChEBI" id="CHEBI:18420"/>
    </cofactor>
</comment>
<dbReference type="SMART" id="SM00332">
    <property type="entry name" value="PP2Cc"/>
    <property type="match status" value="1"/>
</dbReference>
<gene>
    <name evidence="15" type="ORF">FCM35_KLT13294</name>
</gene>
<dbReference type="GO" id="GO:0046872">
    <property type="term" value="F:metal ion binding"/>
    <property type="evidence" value="ECO:0007669"/>
    <property type="project" value="UniProtKB-KW"/>
</dbReference>
<feature type="compositionally biased region" description="Low complexity" evidence="13">
    <location>
        <begin position="29"/>
        <end position="44"/>
    </location>
</feature>
<sequence length="430" mass="45919">MAGIGLRMSSDRKQDSVNECRENLGRPIATSAGMAGTTTTSAGTETDDRPGQRKRARDEESITKVAGEASRSGELDQVGYVPPPVAVPRPVVFGYVSVAGRLREMEDAVCVKPQFFRLPNGSYIHFFAVFDGHGGSHIAELCKSNMHLILAEELAAVMPGDAWTSSSEGVTLPFREEDAKLRKALTESFARMDAIAVTACACGRVGLPICTCELAGRLSPIVGSTAVVGLVTDDRVLIANCGDSRAVLGRGRHAYALSCDHKPDRPDELARIEAAGGRVIYNKGARVSGILAMSRALGDRYLKPEVISEPDIKTIRRTDQDEFLIFASDGLWDVLSNEMACNVVRQSLDEADPADPVGLTALASPTTDIAGPSEPSTTLPEEQPQHGQAQEGEEQMEPRCRMASAILARLALGRGSSDNISVIVVDLKSA</sequence>
<evidence type="ECO:0000256" key="13">
    <source>
        <dbReference type="SAM" id="MobiDB-lite"/>
    </source>
</evidence>
<protein>
    <recommendedName>
        <fullName evidence="4">protein-serine/threonine phosphatase</fullName>
        <ecNumber evidence="4">3.1.3.16</ecNumber>
    </recommendedName>
</protein>
<comment type="catalytic activity">
    <reaction evidence="11">
        <text>O-phospho-L-threonyl-[protein] + H2O = L-threonyl-[protein] + phosphate</text>
        <dbReference type="Rhea" id="RHEA:47004"/>
        <dbReference type="Rhea" id="RHEA-COMP:11060"/>
        <dbReference type="Rhea" id="RHEA-COMP:11605"/>
        <dbReference type="ChEBI" id="CHEBI:15377"/>
        <dbReference type="ChEBI" id="CHEBI:30013"/>
        <dbReference type="ChEBI" id="CHEBI:43474"/>
        <dbReference type="ChEBI" id="CHEBI:61977"/>
        <dbReference type="EC" id="3.1.3.16"/>
    </reaction>
</comment>
<name>A0A833VG77_9POAL</name>
<evidence type="ECO:0000256" key="2">
    <source>
        <dbReference type="ARBA" id="ARBA00001946"/>
    </source>
</evidence>
<evidence type="ECO:0000256" key="11">
    <source>
        <dbReference type="ARBA" id="ARBA00048336"/>
    </source>
</evidence>